<dbReference type="KEGG" id="kan:IMCC3317_12200"/>
<dbReference type="SUPFAM" id="SSF54001">
    <property type="entry name" value="Cysteine proteinases"/>
    <property type="match status" value="1"/>
</dbReference>
<evidence type="ECO:0000313" key="5">
    <source>
        <dbReference type="Proteomes" id="UP000464657"/>
    </source>
</evidence>
<feature type="chain" id="PRO_5029582775" description="Transglutaminase-like domain-containing protein" evidence="1">
    <location>
        <begin position="25"/>
        <end position="646"/>
    </location>
</feature>
<dbReference type="InterPro" id="IPR002931">
    <property type="entry name" value="Transglutaminase-like"/>
</dbReference>
<evidence type="ECO:0000259" key="3">
    <source>
        <dbReference type="Pfam" id="PF12969"/>
    </source>
</evidence>
<dbReference type="InterPro" id="IPR038765">
    <property type="entry name" value="Papain-like_cys_pep_sf"/>
</dbReference>
<feature type="signal peptide" evidence="1">
    <location>
        <begin position="1"/>
        <end position="24"/>
    </location>
</feature>
<feature type="domain" description="Transglutaminase-like" evidence="2">
    <location>
        <begin position="284"/>
        <end position="354"/>
    </location>
</feature>
<evidence type="ECO:0000259" key="2">
    <source>
        <dbReference type="Pfam" id="PF01841"/>
    </source>
</evidence>
<reference evidence="4 5" key="1">
    <citation type="journal article" date="2013" name="Int. J. Syst. Evol. Microbiol.">
        <title>Kordia antarctica sp. nov., isolated from Antarctic seawater.</title>
        <authorList>
            <person name="Baek K."/>
            <person name="Choi A."/>
            <person name="Kang I."/>
            <person name="Lee K."/>
            <person name="Cho J.C."/>
        </authorList>
    </citation>
    <scope>NUCLEOTIDE SEQUENCE [LARGE SCALE GENOMIC DNA]</scope>
    <source>
        <strain evidence="4 5">IMCC3317</strain>
    </source>
</reference>
<evidence type="ECO:0000313" key="4">
    <source>
        <dbReference type="EMBL" id="QHI35872.1"/>
    </source>
</evidence>
<evidence type="ECO:0000256" key="1">
    <source>
        <dbReference type="SAM" id="SignalP"/>
    </source>
</evidence>
<keyword evidence="5" id="KW-1185">Reference proteome</keyword>
<dbReference type="InterPro" id="IPR024618">
    <property type="entry name" value="DUF3857"/>
</dbReference>
<dbReference type="Proteomes" id="UP000464657">
    <property type="component" value="Chromosome"/>
</dbReference>
<dbReference type="Gene3D" id="2.60.40.3140">
    <property type="match status" value="1"/>
</dbReference>
<dbReference type="Pfam" id="PF12969">
    <property type="entry name" value="DUF3857"/>
    <property type="match status" value="1"/>
</dbReference>
<dbReference type="EMBL" id="CP019288">
    <property type="protein sequence ID" value="QHI35872.1"/>
    <property type="molecule type" value="Genomic_DNA"/>
</dbReference>
<dbReference type="AlphaFoldDB" id="A0A7L4ZGV0"/>
<dbReference type="Gene3D" id="2.60.120.1130">
    <property type="match status" value="1"/>
</dbReference>
<dbReference type="Pfam" id="PF01841">
    <property type="entry name" value="Transglut_core"/>
    <property type="match status" value="1"/>
</dbReference>
<name>A0A7L4ZGV0_9FLAO</name>
<feature type="domain" description="DUF3857" evidence="3">
    <location>
        <begin position="75"/>
        <end position="218"/>
    </location>
</feature>
<gene>
    <name evidence="4" type="ORF">IMCC3317_12200</name>
</gene>
<dbReference type="Gene3D" id="3.10.620.30">
    <property type="match status" value="1"/>
</dbReference>
<organism evidence="4 5">
    <name type="scientific">Kordia antarctica</name>
    <dbReference type="NCBI Taxonomy" id="1218801"/>
    <lineage>
        <taxon>Bacteria</taxon>
        <taxon>Pseudomonadati</taxon>
        <taxon>Bacteroidota</taxon>
        <taxon>Flavobacteriia</taxon>
        <taxon>Flavobacteriales</taxon>
        <taxon>Flavobacteriaceae</taxon>
        <taxon>Kordia</taxon>
    </lineage>
</organism>
<protein>
    <recommendedName>
        <fullName evidence="6">Transglutaminase-like domain-containing protein</fullName>
    </recommendedName>
</protein>
<accession>A0A7L4ZGV0</accession>
<keyword evidence="1" id="KW-0732">Signal</keyword>
<proteinExistence type="predicted"/>
<evidence type="ECO:0008006" key="6">
    <source>
        <dbReference type="Google" id="ProtNLM"/>
    </source>
</evidence>
<sequence length="646" mass="75274">MTFKLFKKFLATFLVLLSTNFIYGQHSSEYTNLKQKYPNANQVKLQEETTIEIQLKNGVVSITQSFLEEDIYLNESATMRSKRSLNFSSFFEMEKVEASSLNYINGKYREVEVKEFKEKDELDQSFHDDTKSLNFIYPNLKEGSKTYLNYSEKVKNPRFLSPFYFGGFSPIAHRKVTIIVDKDISLIFKEFNTEHVTINFTKKEKRGNIIYTWEINDVEEYDYESNVTTYKNILPHIVPIITSYIDENDAKVSLLGDVSNLYNWYYSLVKDINNEACDTKLVTIVNELTANKENDLEKVRAIYYWVQQNIKYIAFEYALGGFIPREANDVFQKKFGDCKDNSSILAIMLDVAGLKGNLTWIGTRSIPYSYKDVPTPIVDNHMILAYEYEGKTYFLDATGRYLPIEFPSSFIQGKEALIGNGENDFRIAEVPVIEAKKNAIIDASAIYIDGESIVGKGRSEISGYEKNYYFNYLESIKTDEKRTSFYNSLLQKGSNSFLIDKFEETNKYEYDKNFIVDYDFKITNYVKSIDDEIYVNLNLNKDLSSFKSKKDRKYEVKNTYKSHYEYQITFDIPAGYEVSYIPENIAIENPLISSAITYTRTKNQIKYNHNAEINYLSLSVEEQKKVNKLIKKIEKNYKEIIVLKKK</sequence>